<comment type="caution">
    <text evidence="11">The sequence shown here is derived from an EMBL/GenBank/DDBJ whole genome shotgun (WGS) entry which is preliminary data.</text>
</comment>
<evidence type="ECO:0000256" key="6">
    <source>
        <dbReference type="ARBA" id="ARBA00022777"/>
    </source>
</evidence>
<keyword evidence="8" id="KW-0311">Gluconate utilization</keyword>
<evidence type="ECO:0000256" key="8">
    <source>
        <dbReference type="ARBA" id="ARBA00023064"/>
    </source>
</evidence>
<keyword evidence="4 10" id="KW-0808">Transferase</keyword>
<evidence type="ECO:0000313" key="11">
    <source>
        <dbReference type="EMBL" id="NYD69490.1"/>
    </source>
</evidence>
<comment type="pathway">
    <text evidence="1">Carbohydrate acid metabolism.</text>
</comment>
<dbReference type="EC" id="2.7.1.12" evidence="3 10"/>
<dbReference type="CDD" id="cd02021">
    <property type="entry name" value="GntK"/>
    <property type="match status" value="1"/>
</dbReference>
<name>A0A852SJ97_9MICO</name>
<keyword evidence="12" id="KW-1185">Reference proteome</keyword>
<gene>
    <name evidence="11" type="ORF">BJ984_000648</name>
</gene>
<dbReference type="AlphaFoldDB" id="A0A852SJ97"/>
<dbReference type="GO" id="GO:0005737">
    <property type="term" value="C:cytoplasm"/>
    <property type="evidence" value="ECO:0007669"/>
    <property type="project" value="TreeGrafter"/>
</dbReference>
<evidence type="ECO:0000256" key="7">
    <source>
        <dbReference type="ARBA" id="ARBA00022840"/>
    </source>
</evidence>
<evidence type="ECO:0000256" key="5">
    <source>
        <dbReference type="ARBA" id="ARBA00022741"/>
    </source>
</evidence>
<dbReference type="Gene3D" id="3.40.50.300">
    <property type="entry name" value="P-loop containing nucleotide triphosphate hydrolases"/>
    <property type="match status" value="1"/>
</dbReference>
<accession>A0A852SJ97</accession>
<evidence type="ECO:0000313" key="12">
    <source>
        <dbReference type="Proteomes" id="UP000549913"/>
    </source>
</evidence>
<dbReference type="SUPFAM" id="SSF52540">
    <property type="entry name" value="P-loop containing nucleoside triphosphate hydrolases"/>
    <property type="match status" value="1"/>
</dbReference>
<dbReference type="GO" id="GO:0005524">
    <property type="term" value="F:ATP binding"/>
    <property type="evidence" value="ECO:0007669"/>
    <property type="project" value="UniProtKB-KW"/>
</dbReference>
<evidence type="ECO:0000256" key="1">
    <source>
        <dbReference type="ARBA" id="ARBA00004761"/>
    </source>
</evidence>
<organism evidence="11 12">
    <name type="scientific">Herbiconiux flava</name>
    <dbReference type="NCBI Taxonomy" id="881268"/>
    <lineage>
        <taxon>Bacteria</taxon>
        <taxon>Bacillati</taxon>
        <taxon>Actinomycetota</taxon>
        <taxon>Actinomycetes</taxon>
        <taxon>Micrococcales</taxon>
        <taxon>Microbacteriaceae</taxon>
        <taxon>Herbiconiux</taxon>
    </lineage>
</organism>
<evidence type="ECO:0000256" key="4">
    <source>
        <dbReference type="ARBA" id="ARBA00022679"/>
    </source>
</evidence>
<dbReference type="Proteomes" id="UP000549913">
    <property type="component" value="Unassembled WGS sequence"/>
</dbReference>
<dbReference type="FunFam" id="3.40.50.300:FF:000522">
    <property type="entry name" value="Gluconokinase"/>
    <property type="match status" value="1"/>
</dbReference>
<sequence>MRNRVVFTTGVSGSGKSTIGVLLADRLGWAFVDADDLHPAANVEKMAAGIPLTDDDRWPWLRAVGAAAASRIEHADAAGTAGASGESAGVVVACSALRRVYRDVLREADPGAVFVQLVGSAALIGDRLRARQHHFMPATLLGSQLATLEPLGADEAGLAVVVSAGPETVVAEIISGLALT</sequence>
<evidence type="ECO:0000256" key="10">
    <source>
        <dbReference type="RuleBase" id="RU363066"/>
    </source>
</evidence>
<dbReference type="PANTHER" id="PTHR43442">
    <property type="entry name" value="GLUCONOKINASE-RELATED"/>
    <property type="match status" value="1"/>
</dbReference>
<dbReference type="PANTHER" id="PTHR43442:SF3">
    <property type="entry name" value="GLUCONOKINASE-RELATED"/>
    <property type="match status" value="1"/>
</dbReference>
<evidence type="ECO:0000256" key="9">
    <source>
        <dbReference type="ARBA" id="ARBA00048090"/>
    </source>
</evidence>
<dbReference type="EMBL" id="JACCBM010000001">
    <property type="protein sequence ID" value="NYD69490.1"/>
    <property type="molecule type" value="Genomic_DNA"/>
</dbReference>
<dbReference type="InterPro" id="IPR006001">
    <property type="entry name" value="Therm_gnt_kin"/>
</dbReference>
<proteinExistence type="inferred from homology"/>
<dbReference type="GO" id="GO:0019521">
    <property type="term" value="P:D-gluconate metabolic process"/>
    <property type="evidence" value="ECO:0007669"/>
    <property type="project" value="UniProtKB-KW"/>
</dbReference>
<comment type="catalytic activity">
    <reaction evidence="9 10">
        <text>D-gluconate + ATP = 6-phospho-D-gluconate + ADP + H(+)</text>
        <dbReference type="Rhea" id="RHEA:19433"/>
        <dbReference type="ChEBI" id="CHEBI:15378"/>
        <dbReference type="ChEBI" id="CHEBI:18391"/>
        <dbReference type="ChEBI" id="CHEBI:30616"/>
        <dbReference type="ChEBI" id="CHEBI:58759"/>
        <dbReference type="ChEBI" id="CHEBI:456216"/>
        <dbReference type="EC" id="2.7.1.12"/>
    </reaction>
</comment>
<dbReference type="RefSeq" id="WP_179546812.1">
    <property type="nucleotide sequence ID" value="NZ_BSEW01000001.1"/>
</dbReference>
<evidence type="ECO:0000256" key="3">
    <source>
        <dbReference type="ARBA" id="ARBA00012054"/>
    </source>
</evidence>
<keyword evidence="5 10" id="KW-0547">Nucleotide-binding</keyword>
<dbReference type="Pfam" id="PF13671">
    <property type="entry name" value="AAA_33"/>
    <property type="match status" value="1"/>
</dbReference>
<dbReference type="GO" id="GO:0046316">
    <property type="term" value="F:gluconokinase activity"/>
    <property type="evidence" value="ECO:0007669"/>
    <property type="project" value="UniProtKB-EC"/>
</dbReference>
<keyword evidence="6 10" id="KW-0418">Kinase</keyword>
<dbReference type="NCBIfam" id="TIGR01313">
    <property type="entry name" value="therm_gnt_kin"/>
    <property type="match status" value="1"/>
</dbReference>
<dbReference type="InterPro" id="IPR027417">
    <property type="entry name" value="P-loop_NTPase"/>
</dbReference>
<keyword evidence="7 10" id="KW-0067">ATP-binding</keyword>
<protein>
    <recommendedName>
        <fullName evidence="3 10">Gluconokinase</fullName>
        <ecNumber evidence="3 10">2.7.1.12</ecNumber>
    </recommendedName>
</protein>
<comment type="similarity">
    <text evidence="2 10">Belongs to the gluconokinase GntK/GntV family.</text>
</comment>
<reference evidence="11 12" key="1">
    <citation type="submission" date="2020-07" db="EMBL/GenBank/DDBJ databases">
        <title>Sequencing the genomes of 1000 actinobacteria strains.</title>
        <authorList>
            <person name="Klenk H.-P."/>
        </authorList>
    </citation>
    <scope>NUCLEOTIDE SEQUENCE [LARGE SCALE GENOMIC DNA]</scope>
    <source>
        <strain evidence="11 12">DSM 26474</strain>
    </source>
</reference>
<evidence type="ECO:0000256" key="2">
    <source>
        <dbReference type="ARBA" id="ARBA00008420"/>
    </source>
</evidence>